<keyword evidence="5" id="KW-1185">Reference proteome</keyword>
<name>A0A1G9WP70_9PSED</name>
<evidence type="ECO:0000313" key="5">
    <source>
        <dbReference type="Proteomes" id="UP000748067"/>
    </source>
</evidence>
<keyword evidence="1" id="KW-0472">Membrane</keyword>
<protein>
    <submittedName>
        <fullName evidence="3">Uncharacterized protein</fullName>
    </submittedName>
</protein>
<reference evidence="3 4" key="2">
    <citation type="submission" date="2016-10" db="EMBL/GenBank/DDBJ databases">
        <authorList>
            <person name="de Groot N.N."/>
        </authorList>
    </citation>
    <scope>NUCLEOTIDE SEQUENCE [LARGE SCALE GENOMIC DNA]</scope>
    <source>
        <strain evidence="3 4">BS2772</strain>
    </source>
</reference>
<evidence type="ECO:0000256" key="1">
    <source>
        <dbReference type="SAM" id="Phobius"/>
    </source>
</evidence>
<keyword evidence="1" id="KW-0812">Transmembrane</keyword>
<dbReference type="EMBL" id="LT629704">
    <property type="protein sequence ID" value="SDM86364.1"/>
    <property type="molecule type" value="Genomic_DNA"/>
</dbReference>
<feature type="transmembrane region" description="Helical" evidence="1">
    <location>
        <begin position="6"/>
        <end position="27"/>
    </location>
</feature>
<evidence type="ECO:0000313" key="4">
    <source>
        <dbReference type="Proteomes" id="UP000182470"/>
    </source>
</evidence>
<organism evidence="3 4">
    <name type="scientific">Pseudomonas antarctica</name>
    <dbReference type="NCBI Taxonomy" id="219572"/>
    <lineage>
        <taxon>Bacteria</taxon>
        <taxon>Pseudomonadati</taxon>
        <taxon>Pseudomonadota</taxon>
        <taxon>Gammaproteobacteria</taxon>
        <taxon>Pseudomonadales</taxon>
        <taxon>Pseudomonadaceae</taxon>
        <taxon>Pseudomonas</taxon>
    </lineage>
</organism>
<dbReference type="Proteomes" id="UP000748067">
    <property type="component" value="Unassembled WGS sequence"/>
</dbReference>
<proteinExistence type="predicted"/>
<feature type="transmembrane region" description="Helical" evidence="1">
    <location>
        <begin position="80"/>
        <end position="97"/>
    </location>
</feature>
<gene>
    <name evidence="2" type="ORF">PSAN_19370</name>
    <name evidence="3" type="ORF">SAMN04490179_1301</name>
</gene>
<evidence type="ECO:0000313" key="2">
    <source>
        <dbReference type="EMBL" id="KAF2409532.1"/>
    </source>
</evidence>
<dbReference type="RefSeq" id="WP_083356465.1">
    <property type="nucleotide sequence ID" value="NZ_JXDI01000001.1"/>
</dbReference>
<evidence type="ECO:0000313" key="3">
    <source>
        <dbReference type="EMBL" id="SDM86364.1"/>
    </source>
</evidence>
<keyword evidence="1" id="KW-1133">Transmembrane helix</keyword>
<accession>A0A1G9WP70</accession>
<sequence>MISYAYLPMLVLSTFLIISIRRFWICTARMGLMLELSRRAPKLLHRDIMAAVLALVPFAMAFIDWFGITLPRQSAPIPPLFGAFMAAGSLGASLAILNNSLHRLAGAWAGTKESVLRTLAAMQIIDATELAFSMHADKINIVKQESAGRPSMIIQSKEEK</sequence>
<feature type="transmembrane region" description="Helical" evidence="1">
    <location>
        <begin position="48"/>
        <end position="68"/>
    </location>
</feature>
<dbReference type="EMBL" id="JXDI01000001">
    <property type="protein sequence ID" value="KAF2409532.1"/>
    <property type="molecule type" value="Genomic_DNA"/>
</dbReference>
<dbReference type="Proteomes" id="UP000182470">
    <property type="component" value="Chromosome I"/>
</dbReference>
<reference evidence="2 5" key="1">
    <citation type="submission" date="2015-01" db="EMBL/GenBank/DDBJ databases">
        <title>Genome Sequence of Pseudomonas antarctica CMS 35.</title>
        <authorList>
            <person name="Voget S."/>
            <person name="Chow J."/>
            <person name="Daniel R."/>
            <person name="Streit W."/>
        </authorList>
    </citation>
    <scope>NUCLEOTIDE SEQUENCE [LARGE SCALE GENOMIC DNA]</scope>
    <source>
        <strain evidence="2 5">CMS 35</strain>
    </source>
</reference>
<dbReference type="AlphaFoldDB" id="A0A1G9WP70"/>